<dbReference type="Proteomes" id="UP000275951">
    <property type="component" value="Chromosome"/>
</dbReference>
<dbReference type="AlphaFoldDB" id="A0A3S9QMX4"/>
<keyword evidence="6" id="KW-0464">Manganese</keyword>
<comment type="cofactor">
    <cofactor evidence="2">
        <name>Mg(2+)</name>
        <dbReference type="ChEBI" id="CHEBI:18420"/>
    </cofactor>
</comment>
<evidence type="ECO:0000256" key="2">
    <source>
        <dbReference type="ARBA" id="ARBA00001946"/>
    </source>
</evidence>
<evidence type="ECO:0000256" key="3">
    <source>
        <dbReference type="ARBA" id="ARBA00022723"/>
    </source>
</evidence>
<feature type="domain" description="Nudix hydrolase" evidence="7">
    <location>
        <begin position="43"/>
        <end position="177"/>
    </location>
</feature>
<dbReference type="GO" id="GO:0046872">
    <property type="term" value="F:metal ion binding"/>
    <property type="evidence" value="ECO:0007669"/>
    <property type="project" value="UniProtKB-KW"/>
</dbReference>
<organism evidence="8 9">
    <name type="scientific">Trueperella pyogenes</name>
    <dbReference type="NCBI Taxonomy" id="1661"/>
    <lineage>
        <taxon>Bacteria</taxon>
        <taxon>Bacillati</taxon>
        <taxon>Actinomycetota</taxon>
        <taxon>Actinomycetes</taxon>
        <taxon>Actinomycetales</taxon>
        <taxon>Actinomycetaceae</taxon>
        <taxon>Trueperella</taxon>
    </lineage>
</organism>
<keyword evidence="5" id="KW-0460">Magnesium</keyword>
<dbReference type="PANTHER" id="PTHR12992:SF11">
    <property type="entry name" value="MITOCHONDRIAL COENZYME A DIPHOSPHATASE NUDT8"/>
    <property type="match status" value="1"/>
</dbReference>
<comment type="cofactor">
    <cofactor evidence="1">
        <name>Mn(2+)</name>
        <dbReference type="ChEBI" id="CHEBI:29035"/>
    </cofactor>
</comment>
<dbReference type="InterPro" id="IPR000086">
    <property type="entry name" value="NUDIX_hydrolase_dom"/>
</dbReference>
<name>A0A3S9QMX4_9ACTO</name>
<gene>
    <name evidence="8" type="ORF">EBQ10_08495</name>
</gene>
<dbReference type="EMBL" id="CP033905">
    <property type="protein sequence ID" value="AZR07320.1"/>
    <property type="molecule type" value="Genomic_DNA"/>
</dbReference>
<dbReference type="CDD" id="cd03426">
    <property type="entry name" value="NUDIX_CoAse_Nudt7"/>
    <property type="match status" value="1"/>
</dbReference>
<reference evidence="8 9" key="1">
    <citation type="submission" date="2018-11" db="EMBL/GenBank/DDBJ databases">
        <title>Multidrug-resistant genes are associated with an 42-kb island TGI1 carrying a complex class 1 integron in a Trueperella pyogenes.</title>
        <authorList>
            <person name="Dong W."/>
        </authorList>
    </citation>
    <scope>NUCLEOTIDE SEQUENCE [LARGE SCALE GENOMIC DNA]</scope>
    <source>
        <strain evidence="8 9">TP4</strain>
    </source>
</reference>
<evidence type="ECO:0000259" key="7">
    <source>
        <dbReference type="PROSITE" id="PS51462"/>
    </source>
</evidence>
<dbReference type="Pfam" id="PF00293">
    <property type="entry name" value="NUDIX"/>
    <property type="match status" value="1"/>
</dbReference>
<dbReference type="Gene3D" id="3.90.79.10">
    <property type="entry name" value="Nucleoside Triphosphate Pyrophosphohydrolase"/>
    <property type="match status" value="1"/>
</dbReference>
<keyword evidence="4" id="KW-0378">Hydrolase</keyword>
<evidence type="ECO:0000313" key="9">
    <source>
        <dbReference type="Proteomes" id="UP000275951"/>
    </source>
</evidence>
<protein>
    <submittedName>
        <fullName evidence="8">CoA pyrophosphatase</fullName>
    </submittedName>
</protein>
<dbReference type="InterPro" id="IPR015797">
    <property type="entry name" value="NUDIX_hydrolase-like_dom_sf"/>
</dbReference>
<dbReference type="PANTHER" id="PTHR12992">
    <property type="entry name" value="NUDIX HYDROLASE"/>
    <property type="match status" value="1"/>
</dbReference>
<accession>A0A3S9QMX4</accession>
<evidence type="ECO:0000256" key="1">
    <source>
        <dbReference type="ARBA" id="ARBA00001936"/>
    </source>
</evidence>
<dbReference type="PROSITE" id="PS51462">
    <property type="entry name" value="NUDIX"/>
    <property type="match status" value="1"/>
</dbReference>
<evidence type="ECO:0000313" key="8">
    <source>
        <dbReference type="EMBL" id="AZR07320.1"/>
    </source>
</evidence>
<dbReference type="InterPro" id="IPR045121">
    <property type="entry name" value="CoAse"/>
</dbReference>
<dbReference type="SUPFAM" id="SSF55811">
    <property type="entry name" value="Nudix"/>
    <property type="match status" value="1"/>
</dbReference>
<dbReference type="GO" id="GO:0010945">
    <property type="term" value="F:coenzyme A diphosphatase activity"/>
    <property type="evidence" value="ECO:0007669"/>
    <property type="project" value="InterPro"/>
</dbReference>
<evidence type="ECO:0000256" key="5">
    <source>
        <dbReference type="ARBA" id="ARBA00022842"/>
    </source>
</evidence>
<evidence type="ECO:0000256" key="4">
    <source>
        <dbReference type="ARBA" id="ARBA00022801"/>
    </source>
</evidence>
<keyword evidence="3" id="KW-0479">Metal-binding</keyword>
<evidence type="ECO:0000256" key="6">
    <source>
        <dbReference type="ARBA" id="ARBA00023211"/>
    </source>
</evidence>
<sequence length="227" mass="23756">MAAALSRPAGLVVVVTTDRLRLALAGAGLDAITDGHHPAPVAGLRRAAVLILFDADRDPRVVLTERSPRLRQHAGQISFPGGRVDPGESARAAALREAWEECAIVDAGVRVLGELPASSLPVSSFAVTPVVAVWDGTGPLEPTASPDEVDAVHMVKVADLADPDNRGTWRQARTTASGGARLGGAAFAVDGLVIWGFTAMILDGVLEVAGWTRPWDTERVIDVLPKS</sequence>
<proteinExistence type="predicted"/>